<protein>
    <submittedName>
        <fullName evidence="5">Uncharacterized protein</fullName>
    </submittedName>
</protein>
<evidence type="ECO:0000313" key="5">
    <source>
        <dbReference type="EMBL" id="RAH52737.1"/>
    </source>
</evidence>
<reference evidence="5 6" key="1">
    <citation type="submission" date="2018-02" db="EMBL/GenBank/DDBJ databases">
        <title>The genomes of Aspergillus section Nigri reveals drivers in fungal speciation.</title>
        <authorList>
            <consortium name="DOE Joint Genome Institute"/>
            <person name="Vesth T.C."/>
            <person name="Nybo J."/>
            <person name="Theobald S."/>
            <person name="Brandl J."/>
            <person name="Frisvad J.C."/>
            <person name="Nielsen K.F."/>
            <person name="Lyhne E.K."/>
            <person name="Kogle M.E."/>
            <person name="Kuo A."/>
            <person name="Riley R."/>
            <person name="Clum A."/>
            <person name="Nolan M."/>
            <person name="Lipzen A."/>
            <person name="Salamov A."/>
            <person name="Henrissat B."/>
            <person name="Wiebenga A."/>
            <person name="De vries R.P."/>
            <person name="Grigoriev I.V."/>
            <person name="Mortensen U.H."/>
            <person name="Andersen M.R."/>
            <person name="Baker S.E."/>
        </authorList>
    </citation>
    <scope>NUCLEOTIDE SEQUENCE [LARGE SCALE GENOMIC DNA]</scope>
    <source>
        <strain evidence="5 6">CBS 112811</strain>
    </source>
</reference>
<dbReference type="PANTHER" id="PTHR46283">
    <property type="entry name" value="E3 UBIQUITIN-PROTEIN LIGASE MARCH5"/>
    <property type="match status" value="1"/>
</dbReference>
<gene>
    <name evidence="5" type="ORF">BO85DRAFT_492861</name>
</gene>
<organism evidence="5 6">
    <name type="scientific">Aspergillus piperis CBS 112811</name>
    <dbReference type="NCBI Taxonomy" id="1448313"/>
    <lineage>
        <taxon>Eukaryota</taxon>
        <taxon>Fungi</taxon>
        <taxon>Dikarya</taxon>
        <taxon>Ascomycota</taxon>
        <taxon>Pezizomycotina</taxon>
        <taxon>Eurotiomycetes</taxon>
        <taxon>Eurotiomycetidae</taxon>
        <taxon>Eurotiales</taxon>
        <taxon>Aspergillaceae</taxon>
        <taxon>Aspergillus</taxon>
        <taxon>Aspergillus subgen. Circumdati</taxon>
    </lineage>
</organism>
<keyword evidence="6" id="KW-1185">Reference proteome</keyword>
<dbReference type="Proteomes" id="UP000249526">
    <property type="component" value="Unassembled WGS sequence"/>
</dbReference>
<evidence type="ECO:0000256" key="4">
    <source>
        <dbReference type="ARBA" id="ARBA00023136"/>
    </source>
</evidence>
<accession>A0A8G1QTV5</accession>
<dbReference type="AlphaFoldDB" id="A0A8G1QTV5"/>
<proteinExistence type="predicted"/>
<sequence length="127" mass="13911">MVFVAHRAGQALGLNLWPPSAAVTFATLPYLKIFYDSIYERMFGKLEQSWIAEVQPHQLNMNDGNALPVHLELDRPKDDNGILMTIDSEGNTGNLPDIILGGLAFPAISTSMGGLLKDTLVLYSHLS</sequence>
<keyword evidence="2" id="KW-0812">Transmembrane</keyword>
<evidence type="ECO:0000256" key="2">
    <source>
        <dbReference type="ARBA" id="ARBA00022692"/>
    </source>
</evidence>
<evidence type="ECO:0000256" key="1">
    <source>
        <dbReference type="ARBA" id="ARBA00004141"/>
    </source>
</evidence>
<dbReference type="RefSeq" id="XP_025510659.1">
    <property type="nucleotide sequence ID" value="XM_025663800.1"/>
</dbReference>
<dbReference type="GeneID" id="37167202"/>
<keyword evidence="4" id="KW-0472">Membrane</keyword>
<dbReference type="GO" id="GO:0016020">
    <property type="term" value="C:membrane"/>
    <property type="evidence" value="ECO:0007669"/>
    <property type="project" value="UniProtKB-SubCell"/>
</dbReference>
<comment type="subcellular location">
    <subcellularLocation>
        <location evidence="1">Membrane</location>
        <topology evidence="1">Multi-pass membrane protein</topology>
    </subcellularLocation>
</comment>
<dbReference type="EMBL" id="KZ825082">
    <property type="protein sequence ID" value="RAH52737.1"/>
    <property type="molecule type" value="Genomic_DNA"/>
</dbReference>
<keyword evidence="3" id="KW-1133">Transmembrane helix</keyword>
<evidence type="ECO:0000256" key="3">
    <source>
        <dbReference type="ARBA" id="ARBA00022989"/>
    </source>
</evidence>
<name>A0A8G1QTV5_9EURO</name>
<evidence type="ECO:0000313" key="6">
    <source>
        <dbReference type="Proteomes" id="UP000249526"/>
    </source>
</evidence>